<keyword evidence="2" id="KW-0472">Membrane</keyword>
<dbReference type="RefSeq" id="WP_253759017.1">
    <property type="nucleotide sequence ID" value="NZ_JAMZDZ010000001.1"/>
</dbReference>
<evidence type="ECO:0000256" key="2">
    <source>
        <dbReference type="SAM" id="Phobius"/>
    </source>
</evidence>
<sequence>MARILAAIGAFAIPGLGLLMIIGSCLSGMFLLALLTGMPFDEEPITIDDSGGDYPDDFSDDFPGSPFQEKLWDLQSSAPFDIAGLIPLALFAVVCVLAVTAIMYVLPSTNRWYNPARAIPRGRPYPVYYPVYYPYPSAYPPPGAPTMPLPPTTATPPPPAAEPPKLQPPAAEPAAAESPVVEPAAVESPADPPQS</sequence>
<evidence type="ECO:0000256" key="1">
    <source>
        <dbReference type="SAM" id="MobiDB-lite"/>
    </source>
</evidence>
<evidence type="ECO:0000313" key="3">
    <source>
        <dbReference type="EMBL" id="MFC4129238.1"/>
    </source>
</evidence>
<reference evidence="4" key="1">
    <citation type="journal article" date="2019" name="Int. J. Syst. Evol. Microbiol.">
        <title>The Global Catalogue of Microorganisms (GCM) 10K type strain sequencing project: providing services to taxonomists for standard genome sequencing and annotation.</title>
        <authorList>
            <consortium name="The Broad Institute Genomics Platform"/>
            <consortium name="The Broad Institute Genome Sequencing Center for Infectious Disease"/>
            <person name="Wu L."/>
            <person name="Ma J."/>
        </authorList>
    </citation>
    <scope>NUCLEOTIDE SEQUENCE [LARGE SCALE GENOMIC DNA]</scope>
    <source>
        <strain evidence="4">CGMCC 4.7289</strain>
    </source>
</reference>
<feature type="region of interest" description="Disordered" evidence="1">
    <location>
        <begin position="144"/>
        <end position="195"/>
    </location>
</feature>
<keyword evidence="2" id="KW-1133">Transmembrane helix</keyword>
<gene>
    <name evidence="3" type="ORF">ACFOZ4_01265</name>
</gene>
<feature type="compositionally biased region" description="Low complexity" evidence="1">
    <location>
        <begin position="172"/>
        <end position="189"/>
    </location>
</feature>
<name>A0ABV8LF70_9ACTN</name>
<keyword evidence="2" id="KW-0812">Transmembrane</keyword>
<accession>A0ABV8LF70</accession>
<dbReference type="PROSITE" id="PS51257">
    <property type="entry name" value="PROKAR_LIPOPROTEIN"/>
    <property type="match status" value="1"/>
</dbReference>
<evidence type="ECO:0000313" key="4">
    <source>
        <dbReference type="Proteomes" id="UP001595816"/>
    </source>
</evidence>
<dbReference type="EMBL" id="JBHSAY010000003">
    <property type="protein sequence ID" value="MFC4129238.1"/>
    <property type="molecule type" value="Genomic_DNA"/>
</dbReference>
<feature type="transmembrane region" description="Helical" evidence="2">
    <location>
        <begin position="7"/>
        <end position="35"/>
    </location>
</feature>
<organism evidence="3 4">
    <name type="scientific">Hamadaea flava</name>
    <dbReference type="NCBI Taxonomy" id="1742688"/>
    <lineage>
        <taxon>Bacteria</taxon>
        <taxon>Bacillati</taxon>
        <taxon>Actinomycetota</taxon>
        <taxon>Actinomycetes</taxon>
        <taxon>Micromonosporales</taxon>
        <taxon>Micromonosporaceae</taxon>
        <taxon>Hamadaea</taxon>
    </lineage>
</organism>
<dbReference type="Proteomes" id="UP001595816">
    <property type="component" value="Unassembled WGS sequence"/>
</dbReference>
<feature type="transmembrane region" description="Helical" evidence="2">
    <location>
        <begin position="82"/>
        <end position="106"/>
    </location>
</feature>
<proteinExistence type="predicted"/>
<protein>
    <submittedName>
        <fullName evidence="3">Uncharacterized protein</fullName>
    </submittedName>
</protein>
<feature type="compositionally biased region" description="Pro residues" evidence="1">
    <location>
        <begin position="144"/>
        <end position="171"/>
    </location>
</feature>
<comment type="caution">
    <text evidence="3">The sequence shown here is derived from an EMBL/GenBank/DDBJ whole genome shotgun (WGS) entry which is preliminary data.</text>
</comment>
<keyword evidence="4" id="KW-1185">Reference proteome</keyword>